<dbReference type="Gene3D" id="2.40.50.100">
    <property type="match status" value="1"/>
</dbReference>
<keyword evidence="4" id="KW-1185">Reference proteome</keyword>
<dbReference type="Gene3D" id="2.40.420.20">
    <property type="match status" value="1"/>
</dbReference>
<dbReference type="SUPFAM" id="SSF111369">
    <property type="entry name" value="HlyD-like secretion proteins"/>
    <property type="match status" value="1"/>
</dbReference>
<dbReference type="InterPro" id="IPR051909">
    <property type="entry name" value="MFP_Cation_Efflux"/>
</dbReference>
<dbReference type="NCBIfam" id="TIGR01730">
    <property type="entry name" value="RND_mfp"/>
    <property type="match status" value="1"/>
</dbReference>
<evidence type="ECO:0000256" key="1">
    <source>
        <dbReference type="ARBA" id="ARBA00009477"/>
    </source>
</evidence>
<protein>
    <submittedName>
        <fullName evidence="3">Hemolysin D</fullName>
    </submittedName>
</protein>
<keyword evidence="2" id="KW-0813">Transport</keyword>
<dbReference type="InterPro" id="IPR006143">
    <property type="entry name" value="RND_pump_MFP"/>
</dbReference>
<accession>A0ABQ1LDN1</accession>
<evidence type="ECO:0000313" key="4">
    <source>
        <dbReference type="Proteomes" id="UP000636010"/>
    </source>
</evidence>
<reference evidence="4" key="1">
    <citation type="journal article" date="2019" name="Int. J. Syst. Evol. Microbiol.">
        <title>The Global Catalogue of Microorganisms (GCM) 10K type strain sequencing project: providing services to taxonomists for standard genome sequencing and annotation.</title>
        <authorList>
            <consortium name="The Broad Institute Genomics Platform"/>
            <consortium name="The Broad Institute Genome Sequencing Center for Infectious Disease"/>
            <person name="Wu L."/>
            <person name="Ma J."/>
        </authorList>
    </citation>
    <scope>NUCLEOTIDE SEQUENCE [LARGE SCALE GENOMIC DNA]</scope>
    <source>
        <strain evidence="4">CGMCC 1.10832</strain>
    </source>
</reference>
<dbReference type="PANTHER" id="PTHR30097:SF4">
    <property type="entry name" value="SLR6042 PROTEIN"/>
    <property type="match status" value="1"/>
</dbReference>
<organism evidence="3 4">
    <name type="scientific">Marivirga lumbricoides</name>
    <dbReference type="NCBI Taxonomy" id="1046115"/>
    <lineage>
        <taxon>Bacteria</taxon>
        <taxon>Pseudomonadati</taxon>
        <taxon>Bacteroidota</taxon>
        <taxon>Cytophagia</taxon>
        <taxon>Cytophagales</taxon>
        <taxon>Marivirgaceae</taxon>
        <taxon>Marivirga</taxon>
    </lineage>
</organism>
<dbReference type="EMBL" id="BMEC01000001">
    <property type="protein sequence ID" value="GGC22161.1"/>
    <property type="molecule type" value="Genomic_DNA"/>
</dbReference>
<name>A0ABQ1LDN1_9BACT</name>
<proteinExistence type="inferred from homology"/>
<dbReference type="PANTHER" id="PTHR30097">
    <property type="entry name" value="CATION EFFLUX SYSTEM PROTEIN CUSB"/>
    <property type="match status" value="1"/>
</dbReference>
<comment type="similarity">
    <text evidence="1">Belongs to the membrane fusion protein (MFP) (TC 8.A.1) family.</text>
</comment>
<dbReference type="Gene3D" id="2.40.30.170">
    <property type="match status" value="1"/>
</dbReference>
<dbReference type="Gene3D" id="1.10.287.470">
    <property type="entry name" value="Helix hairpin bin"/>
    <property type="match status" value="1"/>
</dbReference>
<comment type="caution">
    <text evidence="3">The sequence shown here is derived from an EMBL/GenBank/DDBJ whole genome shotgun (WGS) entry which is preliminary data.</text>
</comment>
<gene>
    <name evidence="3" type="ORF">GCM10011506_04310</name>
</gene>
<dbReference type="Proteomes" id="UP000636010">
    <property type="component" value="Unassembled WGS sequence"/>
</dbReference>
<evidence type="ECO:0000313" key="3">
    <source>
        <dbReference type="EMBL" id="GGC22161.1"/>
    </source>
</evidence>
<evidence type="ECO:0000256" key="2">
    <source>
        <dbReference type="ARBA" id="ARBA00022448"/>
    </source>
</evidence>
<sequence length="356" mass="39629">MANENLNQAKEENIYEITKKQFQSASMELGQLEKTAFHEVVQARGMFDVPPENKAAVSCYFGGTVKSIKLLPGEKVKKGQVLFMLENPDYVQIQQDFLEAQGQLSYLKADYERQKNLAKDSVTSQKNFAKAESDYRVTSAKVKGLSKKLALMNINPHTLTVENISTTIPILSPIAGYVTEVAISRGAFLTPSQLAVSLVDPDHIHLELNIFEKDLAKVSVGQSIRFSIQEDKSASYEATVHLVNKTIGQENRTVGIHGHLADEKLAAQFNPGMYIEAEIFTNTEEKSALPKEAVVELDNKYYALVLKDSSATAYTFQRTEVKTGLSNNERMEVLNTSAFDENTQFLTRGAFNLITE</sequence>